<keyword evidence="19 26" id="KW-1015">Disulfide bond</keyword>
<keyword evidence="10" id="KW-0399">Innate immunity</keyword>
<dbReference type="GO" id="GO:0005579">
    <property type="term" value="C:membrane attack complex"/>
    <property type="evidence" value="ECO:0007669"/>
    <property type="project" value="UniProtKB-KW"/>
</dbReference>
<evidence type="ECO:0000256" key="9">
    <source>
        <dbReference type="ARBA" id="ARBA00022553"/>
    </source>
</evidence>
<keyword evidence="5" id="KW-1134">Transmembrane beta strand</keyword>
<evidence type="ECO:0000256" key="23">
    <source>
        <dbReference type="ARBA" id="ARBA00031383"/>
    </source>
</evidence>
<dbReference type="InterPro" id="IPR020863">
    <property type="entry name" value="MACPF_CS"/>
</dbReference>
<keyword evidence="20" id="KW-0179">Complement alternate pathway</keyword>
<keyword evidence="18" id="KW-0472">Membrane</keyword>
<evidence type="ECO:0000256" key="18">
    <source>
        <dbReference type="ARBA" id="ARBA00023136"/>
    </source>
</evidence>
<dbReference type="CTD" id="732"/>
<dbReference type="PROSITE" id="PS00279">
    <property type="entry name" value="MACPF_1"/>
    <property type="match status" value="1"/>
</dbReference>
<evidence type="ECO:0000256" key="19">
    <source>
        <dbReference type="ARBA" id="ARBA00023157"/>
    </source>
</evidence>
<dbReference type="Gene3D" id="2.20.100.10">
    <property type="entry name" value="Thrombospondin type-1 (TSP1) repeat"/>
    <property type="match status" value="2"/>
</dbReference>
<dbReference type="InterPro" id="IPR002172">
    <property type="entry name" value="LDrepeatLR_classA_rpt"/>
</dbReference>
<dbReference type="SMART" id="SM00457">
    <property type="entry name" value="MACPF"/>
    <property type="match status" value="1"/>
</dbReference>
<evidence type="ECO:0000256" key="13">
    <source>
        <dbReference type="ARBA" id="ARBA00022737"/>
    </source>
</evidence>
<dbReference type="FunFam" id="2.20.100.10:FF:000082">
    <property type="entry name" value="Complement component C8 beta chain"/>
    <property type="match status" value="1"/>
</dbReference>
<keyword evidence="15" id="KW-0391">Immunity</keyword>
<dbReference type="PANTHER" id="PTHR45742">
    <property type="entry name" value="COMPLEMENT COMPONENT C6"/>
    <property type="match status" value="1"/>
</dbReference>
<feature type="disulfide bond" evidence="26">
    <location>
        <begin position="126"/>
        <end position="144"/>
    </location>
</feature>
<dbReference type="InterPro" id="IPR001862">
    <property type="entry name" value="MAC_perforin"/>
</dbReference>
<evidence type="ECO:0000256" key="15">
    <source>
        <dbReference type="ARBA" id="ARBA00022859"/>
    </source>
</evidence>
<dbReference type="PROSITE" id="PS01209">
    <property type="entry name" value="LDLRA_1"/>
    <property type="match status" value="1"/>
</dbReference>
<dbReference type="PRINTS" id="PR00764">
    <property type="entry name" value="COMPLEMENTC9"/>
</dbReference>
<proteinExistence type="inferred from homology"/>
<evidence type="ECO:0000256" key="8">
    <source>
        <dbReference type="ARBA" id="ARBA00022537"/>
    </source>
</evidence>
<reference evidence="30" key="2">
    <citation type="submission" date="2025-09" db="UniProtKB">
        <authorList>
            <consortium name="Ensembl"/>
        </authorList>
    </citation>
    <scope>IDENTIFICATION</scope>
</reference>
<evidence type="ECO:0000256" key="28">
    <source>
        <dbReference type="SAM" id="SignalP"/>
    </source>
</evidence>
<keyword evidence="21" id="KW-0325">Glycoprotein</keyword>
<dbReference type="InterPro" id="IPR036383">
    <property type="entry name" value="TSP1_rpt_sf"/>
</dbReference>
<evidence type="ECO:0000256" key="14">
    <source>
        <dbReference type="ARBA" id="ARBA00022852"/>
    </source>
</evidence>
<dbReference type="InterPro" id="IPR023415">
    <property type="entry name" value="LDLR_class-A_CS"/>
</dbReference>
<dbReference type="InterPro" id="IPR036055">
    <property type="entry name" value="LDL_receptor-like_sf"/>
</dbReference>
<evidence type="ECO:0000256" key="26">
    <source>
        <dbReference type="PROSITE-ProRule" id="PRU00124"/>
    </source>
</evidence>
<dbReference type="SMART" id="SM00209">
    <property type="entry name" value="TSP1"/>
    <property type="match status" value="2"/>
</dbReference>
<evidence type="ECO:0000256" key="20">
    <source>
        <dbReference type="ARBA" id="ARBA00023162"/>
    </source>
</evidence>
<dbReference type="KEGG" id="vko:123023440"/>
<comment type="caution">
    <text evidence="26">Lacks conserved residue(s) required for the propagation of feature annotation.</text>
</comment>
<evidence type="ECO:0000256" key="6">
    <source>
        <dbReference type="ARBA" id="ARBA00022525"/>
    </source>
</evidence>
<dbReference type="PANTHER" id="PTHR45742:SF5">
    <property type="entry name" value="COMPLEMENT COMPONENT C8 BETA CHAIN"/>
    <property type="match status" value="1"/>
</dbReference>
<evidence type="ECO:0000256" key="22">
    <source>
        <dbReference type="ARBA" id="ARBA00023298"/>
    </source>
</evidence>
<evidence type="ECO:0000256" key="17">
    <source>
        <dbReference type="ARBA" id="ARBA00023058"/>
    </source>
</evidence>
<dbReference type="GO" id="GO:0031640">
    <property type="term" value="P:killing of cells of another organism"/>
    <property type="evidence" value="ECO:0007669"/>
    <property type="project" value="UniProtKB-KW"/>
</dbReference>
<keyword evidence="12 28" id="KW-0732">Signal</keyword>
<dbReference type="GO" id="GO:0005576">
    <property type="term" value="C:extracellular region"/>
    <property type="evidence" value="ECO:0007669"/>
    <property type="project" value="UniProtKB-SubCell"/>
</dbReference>
<dbReference type="InterPro" id="IPR020864">
    <property type="entry name" value="MACPF"/>
</dbReference>
<dbReference type="RefSeq" id="XP_044286142.1">
    <property type="nucleotide sequence ID" value="XM_044430207.1"/>
</dbReference>
<evidence type="ECO:0000256" key="1">
    <source>
        <dbReference type="ARBA" id="ARBA00004276"/>
    </source>
</evidence>
<organism evidence="30 31">
    <name type="scientific">Varanus komodoensis</name>
    <name type="common">Komodo dragon</name>
    <dbReference type="NCBI Taxonomy" id="61221"/>
    <lineage>
        <taxon>Eukaryota</taxon>
        <taxon>Metazoa</taxon>
        <taxon>Chordata</taxon>
        <taxon>Craniata</taxon>
        <taxon>Vertebrata</taxon>
        <taxon>Euteleostomi</taxon>
        <taxon>Lepidosauria</taxon>
        <taxon>Squamata</taxon>
        <taxon>Bifurcata</taxon>
        <taxon>Unidentata</taxon>
        <taxon>Episquamata</taxon>
        <taxon>Toxicofera</taxon>
        <taxon>Anguimorpha</taxon>
        <taxon>Paleoanguimorpha</taxon>
        <taxon>Varanoidea</taxon>
        <taxon>Varanidae</taxon>
        <taxon>Varanus</taxon>
    </lineage>
</organism>
<evidence type="ECO:0000256" key="27">
    <source>
        <dbReference type="SAM" id="MobiDB-lite"/>
    </source>
</evidence>
<name>A0A8D2L768_VARKO</name>
<feature type="region of interest" description="Disordered" evidence="27">
    <location>
        <begin position="559"/>
        <end position="586"/>
    </location>
</feature>
<dbReference type="GO" id="GO:0006957">
    <property type="term" value="P:complement activation, alternative pathway"/>
    <property type="evidence" value="ECO:0007669"/>
    <property type="project" value="UniProtKB-KW"/>
</dbReference>
<keyword evidence="8" id="KW-1052">Target cell membrane</keyword>
<evidence type="ECO:0000256" key="16">
    <source>
        <dbReference type="ARBA" id="ARBA00022875"/>
    </source>
</evidence>
<feature type="disulfide bond" evidence="26">
    <location>
        <begin position="138"/>
        <end position="153"/>
    </location>
</feature>
<keyword evidence="31" id="KW-1185">Reference proteome</keyword>
<evidence type="ECO:0000256" key="4">
    <source>
        <dbReference type="ARBA" id="ARBA00013949"/>
    </source>
</evidence>
<protein>
    <recommendedName>
        <fullName evidence="4">Complement component C8 beta chain</fullName>
    </recommendedName>
    <alternativeName>
        <fullName evidence="23">Complement component 8 subunit beta</fullName>
    </alternativeName>
</protein>
<dbReference type="InterPro" id="IPR000884">
    <property type="entry name" value="TSP1_rpt"/>
</dbReference>
<evidence type="ECO:0000256" key="11">
    <source>
        <dbReference type="ARBA" id="ARBA00022692"/>
    </source>
</evidence>
<dbReference type="PROSITE" id="PS50068">
    <property type="entry name" value="LDLRA_2"/>
    <property type="match status" value="1"/>
</dbReference>
<dbReference type="GO" id="GO:0006958">
    <property type="term" value="P:complement activation, classical pathway"/>
    <property type="evidence" value="ECO:0007669"/>
    <property type="project" value="UniProtKB-KW"/>
</dbReference>
<evidence type="ECO:0000313" key="30">
    <source>
        <dbReference type="Ensembl" id="ENSVKKP00000017605.1"/>
    </source>
</evidence>
<comment type="function">
    <text evidence="24">Component of the membrane attack complex (MAC), a multiprotein complex activated by the complement cascade, which inserts into a target cell membrane and forms a pore, leading to target cell membrane rupture and cell lysis. The MAC is initiated by proteolytic cleavage of C5 into complement C5b in response to the classical, alternative, lectin and GZMK complement pathways. The complement pathways consist in a cascade of proteins that leads to phagocytosis and breakdown of pathogens and signaling that strengthens the adaptive immune system. C8B, together with C8A and C8G, inserts into the target membrane, but does not form pores by itself. During MAC assembly, associates with C5b, C6 and C7 to form the C5b8 intermediate complex that inserts into the target membrane and traverses the bilayer increasing membrane rigidity.</text>
</comment>
<reference evidence="30" key="1">
    <citation type="submission" date="2025-08" db="UniProtKB">
        <authorList>
            <consortium name="Ensembl"/>
        </authorList>
    </citation>
    <scope>IDENTIFICATION</scope>
</reference>
<keyword evidence="16" id="KW-0180">Complement pathway</keyword>
<dbReference type="InterPro" id="IPR048831">
    <property type="entry name" value="C8A_B_C6_EGF-like"/>
</dbReference>
<keyword evidence="6" id="KW-0964">Secreted</keyword>
<evidence type="ECO:0000313" key="31">
    <source>
        <dbReference type="Proteomes" id="UP000694545"/>
    </source>
</evidence>
<keyword evidence="22" id="KW-1053">Target membrane</keyword>
<evidence type="ECO:0000256" key="25">
    <source>
        <dbReference type="ARBA" id="ARBA00093472"/>
    </source>
</evidence>
<dbReference type="Pfam" id="PF21195">
    <property type="entry name" value="EGF_C8A_B_C6"/>
    <property type="match status" value="1"/>
</dbReference>
<evidence type="ECO:0000256" key="24">
    <source>
        <dbReference type="ARBA" id="ARBA00093292"/>
    </source>
</evidence>
<keyword evidence="7" id="KW-0245">EGF-like domain</keyword>
<dbReference type="OrthoDB" id="6150863at2759"/>
<dbReference type="OMA" id="KYYAGAC"/>
<dbReference type="Proteomes" id="UP000694545">
    <property type="component" value="Unplaced"/>
</dbReference>
<keyword evidence="11" id="KW-0812">Transmembrane</keyword>
<dbReference type="CDD" id="cd00112">
    <property type="entry name" value="LDLa"/>
    <property type="match status" value="1"/>
</dbReference>
<evidence type="ECO:0000256" key="3">
    <source>
        <dbReference type="ARBA" id="ARBA00009214"/>
    </source>
</evidence>
<evidence type="ECO:0000256" key="5">
    <source>
        <dbReference type="ARBA" id="ARBA00022452"/>
    </source>
</evidence>
<evidence type="ECO:0000256" key="21">
    <source>
        <dbReference type="ARBA" id="ARBA00023180"/>
    </source>
</evidence>
<evidence type="ECO:0000256" key="7">
    <source>
        <dbReference type="ARBA" id="ARBA00022536"/>
    </source>
</evidence>
<dbReference type="Gene3D" id="4.10.400.10">
    <property type="entry name" value="Low-density Lipoprotein Receptor"/>
    <property type="match status" value="1"/>
</dbReference>
<dbReference type="GO" id="GO:0044218">
    <property type="term" value="C:other organism cell membrane"/>
    <property type="evidence" value="ECO:0007669"/>
    <property type="project" value="UniProtKB-KW"/>
</dbReference>
<evidence type="ECO:0000256" key="10">
    <source>
        <dbReference type="ARBA" id="ARBA00022588"/>
    </source>
</evidence>
<feature type="domain" description="MACPF" evidence="29">
    <location>
        <begin position="156"/>
        <end position="502"/>
    </location>
</feature>
<comment type="subunit">
    <text evidence="25">Heterotrimer of 3 chains: alpha (C8A), beta (C8B) and gamma (C8G); the alpha and gamma chains are disulfide bonded. Component of the membrane attack complex (MAC), composed of complement C5b, C6, C7, C8A, C8B, C8G and multiple copies of the pore-forming subunit C9.</text>
</comment>
<dbReference type="Ensembl" id="ENSVKKT00000018044.1">
    <property type="protein sequence ID" value="ENSVKKP00000017605.1"/>
    <property type="gene ID" value="ENSVKKG00000012040.1"/>
</dbReference>
<dbReference type="Pfam" id="PF00057">
    <property type="entry name" value="Ldl_recept_a"/>
    <property type="match status" value="1"/>
</dbReference>
<dbReference type="GeneID" id="123023440"/>
<sequence>MRRSVLFLLCPERVFLICAITSSLYLHCSSGERDNFLQLNGGDANVTKGRWRRSSSNPPQPIDCVLSSWSSWSICDPCQKKRYRFVHVERPSQFGGDPCDYADKESEDCVTNRPCRKTVRCEGFVCATGRCIHRRLLCNGDDDCGDRSDERNCKKIYRKCTRDLEQYWAIQNLATGLNIFTNSLEGLVLDHKYYAGACSPQYIADTGFRKPYNVESYLAETRGKYEFELTEYQSYSSFEENVSSAKMKQKSFSIGISIPSLFEFNYNQNDQRYKKFVRRTKQFSSTSSKFIHAHTELQVAQYKLKSRELMLHNEFFQRILHLPIEYSYGEYRDLYRDYGTHYVTEAILGGTYEYTLVLNSEELQKAGYSLSDVQSCTQKGVKVGATIYEVRLSVGITVGGCGAILKEIGDSRSKKKFVEDFIALVRGGASEHITTLANKDLPTAELMQEWGDAVQYNPEIIQMKVAPLYELVTATTFANAIALKQNMRRALAEFQQETDSCRCAQCEANGTPFMNGMRCECLCPLGHRGLACEETLRTGFPIDGNWSCWSNWAASSGGQRTRRRECNNPAAQNGGKPCSGLSIETA</sequence>
<keyword evidence="14" id="KW-0204">Cytolysis</keyword>
<keyword evidence="13" id="KW-0677">Repeat</keyword>
<dbReference type="AlphaFoldDB" id="A0A8D2L768"/>
<accession>A0A8D2L768</accession>
<comment type="similarity">
    <text evidence="3">Belongs to the complement C6/C7/C8/C9 family.</text>
</comment>
<feature type="signal peptide" evidence="28">
    <location>
        <begin position="1"/>
        <end position="31"/>
    </location>
</feature>
<dbReference type="PROSITE" id="PS50092">
    <property type="entry name" value="TSP1"/>
    <property type="match status" value="2"/>
</dbReference>
<evidence type="ECO:0000256" key="2">
    <source>
        <dbReference type="ARBA" id="ARBA00004613"/>
    </source>
</evidence>
<dbReference type="PROSITE" id="PS51412">
    <property type="entry name" value="MACPF_2"/>
    <property type="match status" value="1"/>
</dbReference>
<gene>
    <name evidence="30" type="primary">C8B</name>
</gene>
<comment type="subcellular location">
    <subcellularLocation>
        <location evidence="2">Secreted</location>
    </subcellularLocation>
    <subcellularLocation>
        <location evidence="1">Target cell membrane</location>
        <topology evidence="1">Multi-pass membrane protein</topology>
    </subcellularLocation>
</comment>
<feature type="chain" id="PRO_5034506952" description="Complement component C8 beta chain" evidence="28">
    <location>
        <begin position="32"/>
        <end position="586"/>
    </location>
</feature>
<keyword evidence="9" id="KW-0597">Phosphoprotein</keyword>
<evidence type="ECO:0000259" key="29">
    <source>
        <dbReference type="PROSITE" id="PS51412"/>
    </source>
</evidence>
<dbReference type="SUPFAM" id="SSF82895">
    <property type="entry name" value="TSP-1 type 1 repeat"/>
    <property type="match status" value="2"/>
</dbReference>
<dbReference type="SMART" id="SM00192">
    <property type="entry name" value="LDLa"/>
    <property type="match status" value="1"/>
</dbReference>
<keyword evidence="17" id="KW-0473">Membrane attack complex</keyword>
<dbReference type="FunFam" id="4.10.400.10:FF:000069">
    <property type="entry name" value="complement component C8 beta chain"/>
    <property type="match status" value="1"/>
</dbReference>
<dbReference type="SUPFAM" id="SSF57424">
    <property type="entry name" value="LDL receptor-like module"/>
    <property type="match status" value="1"/>
</dbReference>
<evidence type="ECO:0000256" key="12">
    <source>
        <dbReference type="ARBA" id="ARBA00022729"/>
    </source>
</evidence>
<dbReference type="Pfam" id="PF01823">
    <property type="entry name" value="MACPF"/>
    <property type="match status" value="1"/>
</dbReference>